<dbReference type="InterPro" id="IPR000866">
    <property type="entry name" value="AhpC/TSA"/>
</dbReference>
<evidence type="ECO:0000313" key="2">
    <source>
        <dbReference type="EMBL" id="SFG95359.1"/>
    </source>
</evidence>
<reference evidence="3" key="1">
    <citation type="submission" date="2016-10" db="EMBL/GenBank/DDBJ databases">
        <authorList>
            <person name="Varghese N."/>
            <person name="Submissions S."/>
        </authorList>
    </citation>
    <scope>NUCLEOTIDE SEQUENCE [LARGE SCALE GENOMIC DNA]</scope>
    <source>
        <strain evidence="3">DSM 19315</strain>
    </source>
</reference>
<sequence>MKISLLFFFWIISFSISYSQGYNLANPSELKEYIEVVKKSTEGPEIGSRFPDFTAFEFDGKKLSYEDLQEKLIVVNIWYVGCTGCKQEEPFLKMLTDELSTNENVIFLSFAMSSPKKIERYFSKRGDFGYPTASVERSWVKEKLNITLSPTHFIIKNGVLEEKISLPLAQPETLNWFKSRILSLLN</sequence>
<dbReference type="InterPro" id="IPR013766">
    <property type="entry name" value="Thioredoxin_domain"/>
</dbReference>
<accession>A0A1I2W3Y2</accession>
<dbReference type="Pfam" id="PF00578">
    <property type="entry name" value="AhpC-TSA"/>
    <property type="match status" value="1"/>
</dbReference>
<feature type="domain" description="Thioredoxin" evidence="1">
    <location>
        <begin position="44"/>
        <end position="186"/>
    </location>
</feature>
<dbReference type="RefSeq" id="WP_177188489.1">
    <property type="nucleotide sequence ID" value="NZ_FOPC01000011.1"/>
</dbReference>
<dbReference type="GO" id="GO:0016209">
    <property type="term" value="F:antioxidant activity"/>
    <property type="evidence" value="ECO:0007669"/>
    <property type="project" value="InterPro"/>
</dbReference>
<keyword evidence="3" id="KW-1185">Reference proteome</keyword>
<dbReference type="PANTHER" id="PTHR42852:SF17">
    <property type="entry name" value="THIOREDOXIN-LIKE PROTEIN HI_1115"/>
    <property type="match status" value="1"/>
</dbReference>
<dbReference type="EMBL" id="FOPC01000011">
    <property type="protein sequence ID" value="SFG95359.1"/>
    <property type="molecule type" value="Genomic_DNA"/>
</dbReference>
<organism evidence="2 3">
    <name type="scientific">Algoriphagus hitonicola</name>
    <dbReference type="NCBI Taxonomy" id="435880"/>
    <lineage>
        <taxon>Bacteria</taxon>
        <taxon>Pseudomonadati</taxon>
        <taxon>Bacteroidota</taxon>
        <taxon>Cytophagia</taxon>
        <taxon>Cytophagales</taxon>
        <taxon>Cyclobacteriaceae</taxon>
        <taxon>Algoriphagus</taxon>
    </lineage>
</organism>
<protein>
    <submittedName>
        <fullName evidence="2">AhpC/TSA family protein</fullName>
    </submittedName>
</protein>
<name>A0A1I2W3Y2_9BACT</name>
<gene>
    <name evidence="2" type="ORF">SAMN04487988_111100</name>
</gene>
<dbReference type="AlphaFoldDB" id="A0A1I2W3Y2"/>
<proteinExistence type="predicted"/>
<dbReference type="InterPro" id="IPR050553">
    <property type="entry name" value="Thioredoxin_ResA/DsbE_sf"/>
</dbReference>
<dbReference type="InterPro" id="IPR036249">
    <property type="entry name" value="Thioredoxin-like_sf"/>
</dbReference>
<dbReference type="PANTHER" id="PTHR42852">
    <property type="entry name" value="THIOL:DISULFIDE INTERCHANGE PROTEIN DSBE"/>
    <property type="match status" value="1"/>
</dbReference>
<dbReference type="PROSITE" id="PS51352">
    <property type="entry name" value="THIOREDOXIN_2"/>
    <property type="match status" value="1"/>
</dbReference>
<evidence type="ECO:0000313" key="3">
    <source>
        <dbReference type="Proteomes" id="UP000199642"/>
    </source>
</evidence>
<dbReference type="CDD" id="cd02966">
    <property type="entry name" value="TlpA_like_family"/>
    <property type="match status" value="1"/>
</dbReference>
<dbReference type="STRING" id="435880.SAMN04487988_111100"/>
<evidence type="ECO:0000259" key="1">
    <source>
        <dbReference type="PROSITE" id="PS51352"/>
    </source>
</evidence>
<dbReference type="Gene3D" id="3.40.30.10">
    <property type="entry name" value="Glutaredoxin"/>
    <property type="match status" value="1"/>
</dbReference>
<dbReference type="Proteomes" id="UP000199642">
    <property type="component" value="Unassembled WGS sequence"/>
</dbReference>
<dbReference type="SUPFAM" id="SSF52833">
    <property type="entry name" value="Thioredoxin-like"/>
    <property type="match status" value="1"/>
</dbReference>
<dbReference type="GO" id="GO:0016491">
    <property type="term" value="F:oxidoreductase activity"/>
    <property type="evidence" value="ECO:0007669"/>
    <property type="project" value="InterPro"/>
</dbReference>